<dbReference type="EMBL" id="BMXN01000012">
    <property type="protein sequence ID" value="GGW29676.1"/>
    <property type="molecule type" value="Genomic_DNA"/>
</dbReference>
<keyword evidence="2" id="KW-1185">Reference proteome</keyword>
<dbReference type="AlphaFoldDB" id="A0A8H9I3L0"/>
<accession>A0A8H9I3L0</accession>
<dbReference type="Proteomes" id="UP000623776">
    <property type="component" value="Unassembled WGS sequence"/>
</dbReference>
<gene>
    <name evidence="1" type="ORF">GCM10007157_22130</name>
</gene>
<proteinExistence type="predicted"/>
<protein>
    <submittedName>
        <fullName evidence="1">Uncharacterized protein</fullName>
    </submittedName>
</protein>
<evidence type="ECO:0000313" key="1">
    <source>
        <dbReference type="EMBL" id="GGW29676.1"/>
    </source>
</evidence>
<sequence length="54" mass="5967">MTLTKRAHGQYHAAAGILQRKYIAGDEVLNVDQPLIRHPAGARQYHRAQNGGSE</sequence>
<comment type="caution">
    <text evidence="1">The sequence shown here is derived from an EMBL/GenBank/DDBJ whole genome shotgun (WGS) entry which is preliminary data.</text>
</comment>
<name>A0A8H9I3L0_9GAMM</name>
<evidence type="ECO:0000313" key="2">
    <source>
        <dbReference type="Proteomes" id="UP000623776"/>
    </source>
</evidence>
<reference evidence="2" key="1">
    <citation type="journal article" date="2019" name="Int. J. Syst. Evol. Microbiol.">
        <title>The Global Catalogue of Microorganisms (GCM) 10K type strain sequencing project: providing services to taxonomists for standard genome sequencing and annotation.</title>
        <authorList>
            <consortium name="The Broad Institute Genomics Platform"/>
            <consortium name="The Broad Institute Genome Sequencing Center for Infectious Disease"/>
            <person name="Wu L."/>
            <person name="Ma J."/>
        </authorList>
    </citation>
    <scope>NUCLEOTIDE SEQUENCE [LARGE SCALE GENOMIC DNA]</scope>
    <source>
        <strain evidence="2">KCTC 22154</strain>
    </source>
</reference>
<organism evidence="1 2">
    <name type="scientific">Vreelandella hamiltonii</name>
    <dbReference type="NCBI Taxonomy" id="502829"/>
    <lineage>
        <taxon>Bacteria</taxon>
        <taxon>Pseudomonadati</taxon>
        <taxon>Pseudomonadota</taxon>
        <taxon>Gammaproteobacteria</taxon>
        <taxon>Oceanospirillales</taxon>
        <taxon>Halomonadaceae</taxon>
        <taxon>Vreelandella</taxon>
    </lineage>
</organism>